<comment type="caution">
    <text evidence="1">The sequence shown here is derived from an EMBL/GenBank/DDBJ whole genome shotgun (WGS) entry which is preliminary data.</text>
</comment>
<name>A0A0A1Z5V7_PSEFL</name>
<organism evidence="1 2">
    <name type="scientific">Pseudomonas fluorescens LMG 5329</name>
    <dbReference type="NCBI Taxonomy" id="1324332"/>
    <lineage>
        <taxon>Bacteria</taxon>
        <taxon>Pseudomonadati</taxon>
        <taxon>Pseudomonadota</taxon>
        <taxon>Gammaproteobacteria</taxon>
        <taxon>Pseudomonadales</taxon>
        <taxon>Pseudomonadaceae</taxon>
        <taxon>Pseudomonas</taxon>
    </lineage>
</organism>
<accession>A0A0A1Z5V7</accession>
<dbReference type="RefSeq" id="WP_016978852.1">
    <property type="nucleotide sequence ID" value="NZ_ASGY01000055.1"/>
</dbReference>
<dbReference type="Proteomes" id="UP000030060">
    <property type="component" value="Unassembled WGS sequence"/>
</dbReference>
<sequence length="199" mass="21791">MYKAFNGKVIFLMQGVIMSISPVTMPSSQEKGDVLPSGPSKPEMMAAVASVLSFLKDKPLDEQLEIELNQRFGATSEVYSELLRLLRVGIEEGWACYAEIDGPDYRRGQLAKSTENANGYSVETGMLKNVLGNYHLHPQGEINMIGPEDDGATFCGNGAGWKVFAPGSQHFPTVKGGKVTMLFFLPGGEIEYMDPPRHK</sequence>
<evidence type="ECO:0000313" key="2">
    <source>
        <dbReference type="Proteomes" id="UP000030060"/>
    </source>
</evidence>
<protein>
    <recommendedName>
        <fullName evidence="3">2-hydroxylaminobenzoate mutase</fullName>
    </recommendedName>
</protein>
<evidence type="ECO:0000313" key="1">
    <source>
        <dbReference type="EMBL" id="KGE68624.1"/>
    </source>
</evidence>
<reference evidence="1 2" key="1">
    <citation type="journal article" date="2013" name="Genome Announc.">
        <title>Draft Genome Sequence of Pseudomonas fluorescens LMG 5329, a White Line-Inducing Principle-Producing Bioindicator for the Mushroom Pathogen Pseudomonas tolaasii.</title>
        <authorList>
            <person name="Ghequire M.G."/>
            <person name="Rokni-Zadeh H."/>
            <person name="Zarrineh P."/>
            <person name="De Mot R."/>
        </authorList>
    </citation>
    <scope>NUCLEOTIDE SEQUENCE [LARGE SCALE GENOMIC DNA]</scope>
    <source>
        <strain evidence="1 2">LMG 5329</strain>
    </source>
</reference>
<dbReference type="Pfam" id="PF16155">
    <property type="entry name" value="PnbB"/>
    <property type="match status" value="1"/>
</dbReference>
<dbReference type="InterPro" id="IPR032345">
    <property type="entry name" value="PnbB"/>
</dbReference>
<dbReference type="EMBL" id="ASGY01000055">
    <property type="protein sequence ID" value="KGE68624.1"/>
    <property type="molecule type" value="Genomic_DNA"/>
</dbReference>
<dbReference type="AlphaFoldDB" id="A0A0A1Z5V7"/>
<proteinExistence type="predicted"/>
<evidence type="ECO:0008006" key="3">
    <source>
        <dbReference type="Google" id="ProtNLM"/>
    </source>
</evidence>
<gene>
    <name evidence="1" type="ORF">K814_0107295</name>
</gene>